<name>A0A923HRC6_9BURK</name>
<organism evidence="2 3">
    <name type="scientific">Undibacterium nitidum</name>
    <dbReference type="NCBI Taxonomy" id="2762298"/>
    <lineage>
        <taxon>Bacteria</taxon>
        <taxon>Pseudomonadati</taxon>
        <taxon>Pseudomonadota</taxon>
        <taxon>Betaproteobacteria</taxon>
        <taxon>Burkholderiales</taxon>
        <taxon>Oxalobacteraceae</taxon>
        <taxon>Undibacterium</taxon>
    </lineage>
</organism>
<dbReference type="Proteomes" id="UP000627446">
    <property type="component" value="Unassembled WGS sequence"/>
</dbReference>
<keyword evidence="1" id="KW-0472">Membrane</keyword>
<evidence type="ECO:0000313" key="2">
    <source>
        <dbReference type="EMBL" id="MBC3881062.1"/>
    </source>
</evidence>
<feature type="transmembrane region" description="Helical" evidence="1">
    <location>
        <begin position="418"/>
        <end position="443"/>
    </location>
</feature>
<protein>
    <submittedName>
        <fullName evidence="2">DUF3422 domain-containing protein</fullName>
    </submittedName>
</protein>
<proteinExistence type="predicted"/>
<evidence type="ECO:0000313" key="3">
    <source>
        <dbReference type="Proteomes" id="UP000627446"/>
    </source>
</evidence>
<dbReference type="AlphaFoldDB" id="A0A923HRC6"/>
<keyword evidence="1" id="KW-0812">Transmembrane</keyword>
<accession>A0A923HRC6</accession>
<evidence type="ECO:0000256" key="1">
    <source>
        <dbReference type="SAM" id="Phobius"/>
    </source>
</evidence>
<reference evidence="2" key="1">
    <citation type="submission" date="2020-08" db="EMBL/GenBank/DDBJ databases">
        <title>Novel species isolated from subtropical streams in China.</title>
        <authorList>
            <person name="Lu H."/>
        </authorList>
    </citation>
    <scope>NUCLEOTIDE SEQUENCE</scope>
    <source>
        <strain evidence="2">LX22W</strain>
    </source>
</reference>
<dbReference type="InterPro" id="IPR021830">
    <property type="entry name" value="DUF3422"/>
</dbReference>
<keyword evidence="1" id="KW-1133">Transmembrane helix</keyword>
<feature type="transmembrane region" description="Helical" evidence="1">
    <location>
        <begin position="391"/>
        <end position="412"/>
    </location>
</feature>
<dbReference type="EMBL" id="JACOFZ010000001">
    <property type="protein sequence ID" value="MBC3881062.1"/>
    <property type="molecule type" value="Genomic_DNA"/>
</dbReference>
<comment type="caution">
    <text evidence="2">The sequence shown here is derived from an EMBL/GenBank/DDBJ whole genome shotgun (WGS) entry which is preliminary data.</text>
</comment>
<sequence length="465" mass="52562">MSIQLFELNHPSRVQLAAEIHSRPFLNLQAPELLTHLAIYAAPAAETSLSAQQHQSQLLQELCTHFGVSAPSSEAKYFYFDFGQFRLKWECHTEFATYTFARHLDVLHSKDSEVEELFGQMPIQYVPEAWLYRLQGQVLVASHLLLLAKDTHSEQFAEQVQAVYRGNTLAASYVMHGAEFYSDFAIHADGYSRFLIRDIDMRSQQAGRLAQRILEIETYRMMALLGLPIAQDTTPQLNAIESSLVALANGMVEADRELSDMGLENETVSERVLLEQITHLAARIEKLSLHNSYRFAASKAYIRLVHARIEELREQRIEGMPMVVEFMERRLTPAMNTCEAVANRQEGLAQRIAHSNDLLRTRVGIVQEMQNRQILQSMNARAAQQLHLQQAVEGLSVAAISYYVIGLFSYVAKAAKEFGWIAHVESWIGLGVPVVLGLVWFGLRRMHSQVKNVTKDKGSHPSSSP</sequence>
<keyword evidence="3" id="KW-1185">Reference proteome</keyword>
<gene>
    <name evidence="2" type="ORF">H8K36_06730</name>
</gene>
<dbReference type="RefSeq" id="WP_186914489.1">
    <property type="nucleotide sequence ID" value="NZ_JACOFZ010000001.1"/>
</dbReference>
<dbReference type="Pfam" id="PF11902">
    <property type="entry name" value="DUF3422"/>
    <property type="match status" value="1"/>
</dbReference>